<dbReference type="InterPro" id="IPR001810">
    <property type="entry name" value="F-box_dom"/>
</dbReference>
<feature type="domain" description="F-box" evidence="1">
    <location>
        <begin position="153"/>
        <end position="199"/>
    </location>
</feature>
<gene>
    <name evidence="2" type="ORF">ANANG_G00141700</name>
</gene>
<name>A0A9D3RY20_ANGAN</name>
<sequence>MAALEGNIAPGFFGNLDESMALSHLLEKAYSCYRKSLTKMCFKAWVKFILRRRKEAAELVLKMRAAEDLYEARRRRQALRAWRDWLQTRKQRQHEAVKKIQGVWNAVLCGNVLQAWRHVAQDSKKTKEYFERLEKGLLETDIYHTGATPMEGQDGVSLLPWRAALKIFQNLEVGDLVKCGQVCRTWKAIAQTYSLWSCINFSSERADHGRGRGADPAEVPSVRHAAEHARVLRPAGAQLPVRRWVPPSPCLGLAEARHGHRGACRPPEPR</sequence>
<evidence type="ECO:0000313" key="2">
    <source>
        <dbReference type="EMBL" id="KAG5845666.1"/>
    </source>
</evidence>
<dbReference type="Proteomes" id="UP001044222">
    <property type="component" value="Chromosome 7"/>
</dbReference>
<protein>
    <recommendedName>
        <fullName evidence="1">F-box domain-containing protein</fullName>
    </recommendedName>
</protein>
<dbReference type="Pfam" id="PF12937">
    <property type="entry name" value="F-box-like"/>
    <property type="match status" value="1"/>
</dbReference>
<accession>A0A9D3RY20</accession>
<dbReference type="PROSITE" id="PS50181">
    <property type="entry name" value="FBOX"/>
    <property type="match status" value="1"/>
</dbReference>
<comment type="caution">
    <text evidence="2">The sequence shown here is derived from an EMBL/GenBank/DDBJ whole genome shotgun (WGS) entry which is preliminary data.</text>
</comment>
<evidence type="ECO:0000313" key="3">
    <source>
        <dbReference type="Proteomes" id="UP001044222"/>
    </source>
</evidence>
<dbReference type="InterPro" id="IPR036047">
    <property type="entry name" value="F-box-like_dom_sf"/>
</dbReference>
<evidence type="ECO:0000259" key="1">
    <source>
        <dbReference type="PROSITE" id="PS50181"/>
    </source>
</evidence>
<proteinExistence type="predicted"/>
<keyword evidence="3" id="KW-1185">Reference proteome</keyword>
<organism evidence="2 3">
    <name type="scientific">Anguilla anguilla</name>
    <name type="common">European freshwater eel</name>
    <name type="synonym">Muraena anguilla</name>
    <dbReference type="NCBI Taxonomy" id="7936"/>
    <lineage>
        <taxon>Eukaryota</taxon>
        <taxon>Metazoa</taxon>
        <taxon>Chordata</taxon>
        <taxon>Craniata</taxon>
        <taxon>Vertebrata</taxon>
        <taxon>Euteleostomi</taxon>
        <taxon>Actinopterygii</taxon>
        <taxon>Neopterygii</taxon>
        <taxon>Teleostei</taxon>
        <taxon>Anguilliformes</taxon>
        <taxon>Anguillidae</taxon>
        <taxon>Anguilla</taxon>
    </lineage>
</organism>
<dbReference type="SUPFAM" id="SSF81383">
    <property type="entry name" value="F-box domain"/>
    <property type="match status" value="1"/>
</dbReference>
<dbReference type="Gene3D" id="1.20.1280.50">
    <property type="match status" value="1"/>
</dbReference>
<reference evidence="2" key="1">
    <citation type="submission" date="2021-01" db="EMBL/GenBank/DDBJ databases">
        <title>A chromosome-scale assembly of European eel, Anguilla anguilla.</title>
        <authorList>
            <person name="Henkel C."/>
            <person name="Jong-Raadsen S.A."/>
            <person name="Dufour S."/>
            <person name="Weltzien F.-A."/>
            <person name="Palstra A.P."/>
            <person name="Pelster B."/>
            <person name="Spaink H.P."/>
            <person name="Van Den Thillart G.E."/>
            <person name="Jansen H."/>
            <person name="Zahm M."/>
            <person name="Klopp C."/>
            <person name="Cedric C."/>
            <person name="Louis A."/>
            <person name="Berthelot C."/>
            <person name="Parey E."/>
            <person name="Roest Crollius H."/>
            <person name="Montfort J."/>
            <person name="Robinson-Rechavi M."/>
            <person name="Bucao C."/>
            <person name="Bouchez O."/>
            <person name="Gislard M."/>
            <person name="Lluch J."/>
            <person name="Milhes M."/>
            <person name="Lampietro C."/>
            <person name="Lopez Roques C."/>
            <person name="Donnadieu C."/>
            <person name="Braasch I."/>
            <person name="Desvignes T."/>
            <person name="Postlethwait J."/>
            <person name="Bobe J."/>
            <person name="Guiguen Y."/>
            <person name="Dirks R."/>
        </authorList>
    </citation>
    <scope>NUCLEOTIDE SEQUENCE</scope>
    <source>
        <strain evidence="2">Tag_6206</strain>
        <tissue evidence="2">Liver</tissue>
    </source>
</reference>
<dbReference type="CDD" id="cd22124">
    <property type="entry name" value="F-box_FBXL13"/>
    <property type="match status" value="1"/>
</dbReference>
<dbReference type="EMBL" id="JAFIRN010000007">
    <property type="protein sequence ID" value="KAG5845666.1"/>
    <property type="molecule type" value="Genomic_DNA"/>
</dbReference>
<dbReference type="AlphaFoldDB" id="A0A9D3RY20"/>